<organism evidence="2 3">
    <name type="scientific">Mycena citricolor</name>
    <dbReference type="NCBI Taxonomy" id="2018698"/>
    <lineage>
        <taxon>Eukaryota</taxon>
        <taxon>Fungi</taxon>
        <taxon>Dikarya</taxon>
        <taxon>Basidiomycota</taxon>
        <taxon>Agaricomycotina</taxon>
        <taxon>Agaricomycetes</taxon>
        <taxon>Agaricomycetidae</taxon>
        <taxon>Agaricales</taxon>
        <taxon>Marasmiineae</taxon>
        <taxon>Mycenaceae</taxon>
        <taxon>Mycena</taxon>
    </lineage>
</organism>
<feature type="region of interest" description="Disordered" evidence="1">
    <location>
        <begin position="1"/>
        <end position="27"/>
    </location>
</feature>
<protein>
    <submittedName>
        <fullName evidence="2">Uncharacterized protein</fullName>
    </submittedName>
</protein>
<evidence type="ECO:0000313" key="3">
    <source>
        <dbReference type="Proteomes" id="UP001295794"/>
    </source>
</evidence>
<sequence length="72" mass="7692">SFSSIATSDCSSSDPFLPSSTSASVQSPMDAVDVVKTLAGRCRFGKGFKSCLIDMRDSETKDAQWLLSEPNP</sequence>
<evidence type="ECO:0000256" key="1">
    <source>
        <dbReference type="SAM" id="MobiDB-lite"/>
    </source>
</evidence>
<keyword evidence="3" id="KW-1185">Reference proteome</keyword>
<feature type="compositionally biased region" description="Low complexity" evidence="1">
    <location>
        <begin position="1"/>
        <end position="24"/>
    </location>
</feature>
<comment type="caution">
    <text evidence="2">The sequence shown here is derived from an EMBL/GenBank/DDBJ whole genome shotgun (WGS) entry which is preliminary data.</text>
</comment>
<dbReference type="AlphaFoldDB" id="A0AAD2Q2Z8"/>
<evidence type="ECO:0000313" key="2">
    <source>
        <dbReference type="EMBL" id="CAK5270398.1"/>
    </source>
</evidence>
<dbReference type="EMBL" id="CAVNYO010000166">
    <property type="protein sequence ID" value="CAK5270398.1"/>
    <property type="molecule type" value="Genomic_DNA"/>
</dbReference>
<feature type="non-terminal residue" evidence="2">
    <location>
        <position position="1"/>
    </location>
</feature>
<feature type="non-terminal residue" evidence="2">
    <location>
        <position position="72"/>
    </location>
</feature>
<gene>
    <name evidence="2" type="ORF">MYCIT1_LOCUS14780</name>
</gene>
<name>A0AAD2Q2Z8_9AGAR</name>
<accession>A0AAD2Q2Z8</accession>
<proteinExistence type="predicted"/>
<dbReference type="Proteomes" id="UP001295794">
    <property type="component" value="Unassembled WGS sequence"/>
</dbReference>
<reference evidence="2" key="1">
    <citation type="submission" date="2023-11" db="EMBL/GenBank/DDBJ databases">
        <authorList>
            <person name="De Vega J J."/>
            <person name="De Vega J J."/>
        </authorList>
    </citation>
    <scope>NUCLEOTIDE SEQUENCE</scope>
</reference>